<protein>
    <submittedName>
        <fullName evidence="2">Uncharacterized protein</fullName>
    </submittedName>
</protein>
<feature type="region of interest" description="Disordered" evidence="1">
    <location>
        <begin position="20"/>
        <end position="45"/>
    </location>
</feature>
<gene>
    <name evidence="2" type="ORF">ABG768_021660</name>
</gene>
<evidence type="ECO:0000313" key="3">
    <source>
        <dbReference type="Proteomes" id="UP001479290"/>
    </source>
</evidence>
<sequence length="81" mass="9116">MARKLTYEDILVLIFDSDAESDSYSDRLSDNDEETYRPAIPDNGISASQDTVVDCFLPTWMSDSSSPPDLDFDNITKAFKI</sequence>
<accession>A0AAW2AWI5</accession>
<evidence type="ECO:0000313" key="2">
    <source>
        <dbReference type="EMBL" id="KAK9976455.1"/>
    </source>
</evidence>
<keyword evidence="3" id="KW-1185">Reference proteome</keyword>
<name>A0AAW2AWI5_CULAL</name>
<comment type="caution">
    <text evidence="2">The sequence shown here is derived from an EMBL/GenBank/DDBJ whole genome shotgun (WGS) entry which is preliminary data.</text>
</comment>
<evidence type="ECO:0000256" key="1">
    <source>
        <dbReference type="SAM" id="MobiDB-lite"/>
    </source>
</evidence>
<reference evidence="2 3" key="1">
    <citation type="submission" date="2024-05" db="EMBL/GenBank/DDBJ databases">
        <title>A high-quality chromosomal-level genome assembly of Topmouth culter (Culter alburnus).</title>
        <authorList>
            <person name="Zhao H."/>
        </authorList>
    </citation>
    <scope>NUCLEOTIDE SEQUENCE [LARGE SCALE GENOMIC DNA]</scope>
    <source>
        <strain evidence="2">CATC2023</strain>
        <tissue evidence="2">Muscle</tissue>
    </source>
</reference>
<organism evidence="2 3">
    <name type="scientific">Culter alburnus</name>
    <name type="common">Topmouth culter</name>
    <dbReference type="NCBI Taxonomy" id="194366"/>
    <lineage>
        <taxon>Eukaryota</taxon>
        <taxon>Metazoa</taxon>
        <taxon>Chordata</taxon>
        <taxon>Craniata</taxon>
        <taxon>Vertebrata</taxon>
        <taxon>Euteleostomi</taxon>
        <taxon>Actinopterygii</taxon>
        <taxon>Neopterygii</taxon>
        <taxon>Teleostei</taxon>
        <taxon>Ostariophysi</taxon>
        <taxon>Cypriniformes</taxon>
        <taxon>Xenocyprididae</taxon>
        <taxon>Xenocypridinae</taxon>
        <taxon>Culter</taxon>
    </lineage>
</organism>
<feature type="non-terminal residue" evidence="2">
    <location>
        <position position="81"/>
    </location>
</feature>
<dbReference type="AlphaFoldDB" id="A0AAW2AWI5"/>
<proteinExistence type="predicted"/>
<dbReference type="Proteomes" id="UP001479290">
    <property type="component" value="Unassembled WGS sequence"/>
</dbReference>
<dbReference type="EMBL" id="JAWDJR010000004">
    <property type="protein sequence ID" value="KAK9976455.1"/>
    <property type="molecule type" value="Genomic_DNA"/>
</dbReference>
<feature type="compositionally biased region" description="Basic and acidic residues" evidence="1">
    <location>
        <begin position="24"/>
        <end position="36"/>
    </location>
</feature>